<dbReference type="Pfam" id="PF17746">
    <property type="entry name" value="SfsA_N"/>
    <property type="match status" value="1"/>
</dbReference>
<dbReference type="PANTHER" id="PTHR30545">
    <property type="entry name" value="SUGAR FERMENTATION STIMULATION PROTEIN A"/>
    <property type="match status" value="1"/>
</dbReference>
<feature type="domain" description="Sugar fermentation stimulation protein C-terminal" evidence="2">
    <location>
        <begin position="88"/>
        <end position="218"/>
    </location>
</feature>
<dbReference type="RefSeq" id="WP_204696650.1">
    <property type="nucleotide sequence ID" value="NZ_JAFBEC010000003.1"/>
</dbReference>
<evidence type="ECO:0000313" key="5">
    <source>
        <dbReference type="Proteomes" id="UP000741863"/>
    </source>
</evidence>
<comment type="similarity">
    <text evidence="1">Belongs to the SfsA family.</text>
</comment>
<reference evidence="4 5" key="1">
    <citation type="submission" date="2021-01" db="EMBL/GenBank/DDBJ databases">
        <title>Genomic Encyclopedia of Type Strains, Phase IV (KMG-IV): sequencing the most valuable type-strain genomes for metagenomic binning, comparative biology and taxonomic classification.</title>
        <authorList>
            <person name="Goeker M."/>
        </authorList>
    </citation>
    <scope>NUCLEOTIDE SEQUENCE [LARGE SCALE GENOMIC DNA]</scope>
    <source>
        <strain evidence="4 5">DSM 25540</strain>
    </source>
</reference>
<evidence type="ECO:0000259" key="3">
    <source>
        <dbReference type="Pfam" id="PF17746"/>
    </source>
</evidence>
<evidence type="ECO:0000259" key="2">
    <source>
        <dbReference type="Pfam" id="PF03749"/>
    </source>
</evidence>
<keyword evidence="5" id="KW-1185">Reference proteome</keyword>
<dbReference type="InterPro" id="IPR041465">
    <property type="entry name" value="SfsA_N"/>
</dbReference>
<organism evidence="4 5">
    <name type="scientific">Geomicrobium sediminis</name>
    <dbReference type="NCBI Taxonomy" id="1347788"/>
    <lineage>
        <taxon>Bacteria</taxon>
        <taxon>Bacillati</taxon>
        <taxon>Bacillota</taxon>
        <taxon>Bacilli</taxon>
        <taxon>Bacillales</taxon>
        <taxon>Geomicrobium</taxon>
    </lineage>
</organism>
<dbReference type="EMBL" id="JAFBEC010000003">
    <property type="protein sequence ID" value="MBM7632439.1"/>
    <property type="molecule type" value="Genomic_DNA"/>
</dbReference>
<protein>
    <recommendedName>
        <fullName evidence="1">Sugar fermentation stimulation protein homolog</fullName>
    </recommendedName>
</protein>
<sequence length="235" mass="26869">MLQPMKGQLERAIFVERPNRFIIMASRSNGEHVRVHLPDPGRLQEILEPGRVLYLRFHDNPNRKTNWSAVLAEREDQRGFVALETINANALAKLAIENHRIPSLEPWSIVRQEYTYGDSRWDFLLENGKEQALLEVKSVTYGIDGTGYFPDAVTKRGTKHVQELHRIAKSTNYKSIVLFIAQRDDLSCIRPAEHIDPQFAKALTDAHENVTIVGLKTRPTIDGYEVLDELPVLFS</sequence>
<gene>
    <name evidence="1" type="primary">sfsA</name>
    <name evidence="4" type="ORF">JOD17_001532</name>
</gene>
<feature type="domain" description="SfsA N-terminal OB" evidence="3">
    <location>
        <begin position="15"/>
        <end position="76"/>
    </location>
</feature>
<name>A0ABS2PAM0_9BACL</name>
<dbReference type="PANTHER" id="PTHR30545:SF2">
    <property type="entry name" value="SUGAR FERMENTATION STIMULATION PROTEIN A"/>
    <property type="match status" value="1"/>
</dbReference>
<dbReference type="CDD" id="cd22359">
    <property type="entry name" value="SfsA-like_bacterial"/>
    <property type="match status" value="1"/>
</dbReference>
<dbReference type="InterPro" id="IPR040452">
    <property type="entry name" value="SfsA_C"/>
</dbReference>
<dbReference type="Proteomes" id="UP000741863">
    <property type="component" value="Unassembled WGS sequence"/>
</dbReference>
<accession>A0ABS2PAM0</accession>
<dbReference type="HAMAP" id="MF_00095">
    <property type="entry name" value="SfsA"/>
    <property type="match status" value="1"/>
</dbReference>
<dbReference type="Gene3D" id="2.40.50.580">
    <property type="match status" value="1"/>
</dbReference>
<proteinExistence type="inferred from homology"/>
<comment type="caution">
    <text evidence="4">The sequence shown here is derived from an EMBL/GenBank/DDBJ whole genome shotgun (WGS) entry which is preliminary data.</text>
</comment>
<dbReference type="Pfam" id="PF03749">
    <property type="entry name" value="SfsA"/>
    <property type="match status" value="1"/>
</dbReference>
<dbReference type="InterPro" id="IPR005224">
    <property type="entry name" value="SfsA"/>
</dbReference>
<evidence type="ECO:0000313" key="4">
    <source>
        <dbReference type="EMBL" id="MBM7632439.1"/>
    </source>
</evidence>
<evidence type="ECO:0000256" key="1">
    <source>
        <dbReference type="HAMAP-Rule" id="MF_00095"/>
    </source>
</evidence>
<dbReference type="Gene3D" id="3.40.1350.60">
    <property type="match status" value="1"/>
</dbReference>
<dbReference type="NCBIfam" id="TIGR00230">
    <property type="entry name" value="sfsA"/>
    <property type="match status" value="1"/>
</dbReference>